<dbReference type="PANTHER" id="PTHR34790">
    <property type="entry name" value="PHOTOSYSTEM II CORE COMPLEX PROTEINS PSBY, CHLOROPLASTIC"/>
    <property type="match status" value="1"/>
</dbReference>
<evidence type="ECO:0000313" key="10">
    <source>
        <dbReference type="Proteomes" id="UP001438707"/>
    </source>
</evidence>
<keyword evidence="2" id="KW-0602">Photosynthesis</keyword>
<proteinExistence type="predicted"/>
<evidence type="ECO:0000256" key="5">
    <source>
        <dbReference type="ARBA" id="ARBA00023078"/>
    </source>
</evidence>
<sequence>MALCASQTLSRPAAPLALTRRPARLIASRTTVRAQAQQQEQASVKVAPALSAAIGALSLFTAQQASAASEIAQLAKSDNRPLIIATLFIPVVGWVGFNILGPALNQAANMQKQGVDASNKGKRNR</sequence>
<dbReference type="PANTHER" id="PTHR34790:SF1">
    <property type="entry name" value="PHOTOSYSTEM II CORE COMPLEX PROTEINS PSBY, CHLOROPLASTIC"/>
    <property type="match status" value="1"/>
</dbReference>
<dbReference type="GO" id="GO:0030145">
    <property type="term" value="F:manganese ion binding"/>
    <property type="evidence" value="ECO:0007669"/>
    <property type="project" value="InterPro"/>
</dbReference>
<evidence type="ECO:0000256" key="7">
    <source>
        <dbReference type="ARBA" id="ARBA00023276"/>
    </source>
</evidence>
<comment type="caution">
    <text evidence="9">The sequence shown here is derived from an EMBL/GenBank/DDBJ whole genome shotgun (WGS) entry which is preliminary data.</text>
</comment>
<evidence type="ECO:0000256" key="6">
    <source>
        <dbReference type="ARBA" id="ARBA00023136"/>
    </source>
</evidence>
<dbReference type="InterPro" id="IPR009388">
    <property type="entry name" value="PSII_PsbY"/>
</dbReference>
<comment type="subcellular location">
    <subcellularLocation>
        <location evidence="1">Membrane</location>
    </subcellularLocation>
</comment>
<keyword evidence="10" id="KW-1185">Reference proteome</keyword>
<dbReference type="AlphaFoldDB" id="A0AAW1QHU2"/>
<protein>
    <submittedName>
        <fullName evidence="9">Uncharacterized protein</fullName>
    </submittedName>
</protein>
<reference evidence="9 10" key="1">
    <citation type="journal article" date="2024" name="Nat. Commun.">
        <title>Phylogenomics reveals the evolutionary origins of lichenization in chlorophyte algae.</title>
        <authorList>
            <person name="Puginier C."/>
            <person name="Libourel C."/>
            <person name="Otte J."/>
            <person name="Skaloud P."/>
            <person name="Haon M."/>
            <person name="Grisel S."/>
            <person name="Petersen M."/>
            <person name="Berrin J.G."/>
            <person name="Delaux P.M."/>
            <person name="Dal Grande F."/>
            <person name="Keller J."/>
        </authorList>
    </citation>
    <scope>NUCLEOTIDE SEQUENCE [LARGE SCALE GENOMIC DNA]</scope>
    <source>
        <strain evidence="9 10">SAG 2145</strain>
    </source>
</reference>
<accession>A0AAW1QHU2</accession>
<keyword evidence="4 8" id="KW-1133">Transmembrane helix</keyword>
<organism evidence="9 10">
    <name type="scientific">Apatococcus lobatus</name>
    <dbReference type="NCBI Taxonomy" id="904363"/>
    <lineage>
        <taxon>Eukaryota</taxon>
        <taxon>Viridiplantae</taxon>
        <taxon>Chlorophyta</taxon>
        <taxon>core chlorophytes</taxon>
        <taxon>Trebouxiophyceae</taxon>
        <taxon>Chlorellales</taxon>
        <taxon>Chlorellaceae</taxon>
        <taxon>Apatococcus</taxon>
    </lineage>
</organism>
<dbReference type="GO" id="GO:0009534">
    <property type="term" value="C:chloroplast thylakoid"/>
    <property type="evidence" value="ECO:0007669"/>
    <property type="project" value="TreeGrafter"/>
</dbReference>
<evidence type="ECO:0000256" key="4">
    <source>
        <dbReference type="ARBA" id="ARBA00022989"/>
    </source>
</evidence>
<keyword evidence="7" id="KW-0604">Photosystem II</keyword>
<name>A0AAW1QHU2_9CHLO</name>
<evidence type="ECO:0000256" key="1">
    <source>
        <dbReference type="ARBA" id="ARBA00004370"/>
    </source>
</evidence>
<dbReference type="GO" id="GO:0015979">
    <property type="term" value="P:photosynthesis"/>
    <property type="evidence" value="ECO:0007669"/>
    <property type="project" value="UniProtKB-KW"/>
</dbReference>
<dbReference type="Pfam" id="PF06298">
    <property type="entry name" value="PsbY"/>
    <property type="match status" value="1"/>
</dbReference>
<keyword evidence="6 8" id="KW-0472">Membrane</keyword>
<feature type="transmembrane region" description="Helical" evidence="8">
    <location>
        <begin position="82"/>
        <end position="104"/>
    </location>
</feature>
<dbReference type="EMBL" id="JALJOS010000041">
    <property type="protein sequence ID" value="KAK9821014.1"/>
    <property type="molecule type" value="Genomic_DNA"/>
</dbReference>
<keyword evidence="5" id="KW-0793">Thylakoid</keyword>
<dbReference type="GO" id="GO:0045454">
    <property type="term" value="P:cell redox homeostasis"/>
    <property type="evidence" value="ECO:0007669"/>
    <property type="project" value="TreeGrafter"/>
</dbReference>
<dbReference type="InterPro" id="IPR038760">
    <property type="entry name" value="PsbY_plant"/>
</dbReference>
<dbReference type="GO" id="GO:0009523">
    <property type="term" value="C:photosystem II"/>
    <property type="evidence" value="ECO:0007669"/>
    <property type="project" value="UniProtKB-KW"/>
</dbReference>
<evidence type="ECO:0000256" key="8">
    <source>
        <dbReference type="SAM" id="Phobius"/>
    </source>
</evidence>
<evidence type="ECO:0000313" key="9">
    <source>
        <dbReference type="EMBL" id="KAK9821014.1"/>
    </source>
</evidence>
<gene>
    <name evidence="9" type="ORF">WJX74_001056</name>
</gene>
<keyword evidence="3 8" id="KW-0812">Transmembrane</keyword>
<evidence type="ECO:0000256" key="2">
    <source>
        <dbReference type="ARBA" id="ARBA00022531"/>
    </source>
</evidence>
<dbReference type="Proteomes" id="UP001438707">
    <property type="component" value="Unassembled WGS sequence"/>
</dbReference>
<evidence type="ECO:0000256" key="3">
    <source>
        <dbReference type="ARBA" id="ARBA00022692"/>
    </source>
</evidence>